<sequence length="398" mass="42614">MPSAYTMFGLLEKIDSPYITVHRDRCVAVRNRNATCARCATACVSGCLSIKDGAFAVAPEKCIGCGTCATVCPTCALETRHPEDKELYRQCMDALREHDGHVVIACDKMLAAAEGRFDPAKVVGVTCLGRVEESLIAMLAANGAQRVTLVQAQCPTCDYAASIDTARAVCASANTLLEAWGSSTRADVVEKLPASLRLDQPLGYDARRRETLAHLRDEAARIAGIAAVAAVAGEAVAPGEDELLTQQRYTKVNEQGVLPQFVPGRRKRLVKALESHGAPQASSVVTRLWGQVTVDADRCTSCRMCATFCPTGALRTCDNNGVWGLEHRPGLCVKCGCCVDVCPKDALSLADEVPAESLVADTWTRFNLKPPAAVPNQPHSIKNALQELLGSTNINDRC</sequence>
<keyword evidence="5" id="KW-0411">Iron-sulfur</keyword>
<dbReference type="Gene3D" id="3.30.70.20">
    <property type="match status" value="2"/>
</dbReference>
<dbReference type="PANTHER" id="PTHR24960">
    <property type="entry name" value="PHOTOSYSTEM I IRON-SULFUR CENTER-RELATED"/>
    <property type="match status" value="1"/>
</dbReference>
<reference evidence="7 8" key="1">
    <citation type="submission" date="2023-05" db="EMBL/GenBank/DDBJ databases">
        <title>Gordonibacter KGMB12511T sp. nov., isolated from faeces of healthy Korean.</title>
        <authorList>
            <person name="Kim H.S."/>
            <person name="Kim J.-S."/>
            <person name="Suh M.K."/>
            <person name="Eom M.K."/>
            <person name="Do H.E."/>
            <person name="Lee J.-S."/>
        </authorList>
    </citation>
    <scope>NUCLEOTIDE SEQUENCE [LARGE SCALE GENOMIC DNA]</scope>
    <source>
        <strain evidence="7 8">KGMB12511</strain>
    </source>
</reference>
<dbReference type="Pfam" id="PF00037">
    <property type="entry name" value="Fer4"/>
    <property type="match status" value="3"/>
</dbReference>
<keyword evidence="8" id="KW-1185">Reference proteome</keyword>
<comment type="cofactor">
    <cofactor evidence="1">
        <name>[4Fe-4S] cluster</name>
        <dbReference type="ChEBI" id="CHEBI:49883"/>
    </cofactor>
</comment>
<name>A0ABT7DP55_9ACTN</name>
<dbReference type="EMBL" id="JASJEU010000022">
    <property type="protein sequence ID" value="MDJ1651329.1"/>
    <property type="molecule type" value="Genomic_DNA"/>
</dbReference>
<dbReference type="Proteomes" id="UP001232750">
    <property type="component" value="Unassembled WGS sequence"/>
</dbReference>
<evidence type="ECO:0000256" key="4">
    <source>
        <dbReference type="ARBA" id="ARBA00023004"/>
    </source>
</evidence>
<protein>
    <submittedName>
        <fullName evidence="7">4Fe-4S binding protein</fullName>
    </submittedName>
</protein>
<evidence type="ECO:0000256" key="1">
    <source>
        <dbReference type="ARBA" id="ARBA00001966"/>
    </source>
</evidence>
<dbReference type="PROSITE" id="PS00198">
    <property type="entry name" value="4FE4S_FER_1"/>
    <property type="match status" value="3"/>
</dbReference>
<keyword evidence="3" id="KW-0479">Metal-binding</keyword>
<dbReference type="PROSITE" id="PS51379">
    <property type="entry name" value="4FE4S_FER_2"/>
    <property type="match status" value="3"/>
</dbReference>
<dbReference type="InterPro" id="IPR017900">
    <property type="entry name" value="4Fe4S_Fe_S_CS"/>
</dbReference>
<evidence type="ECO:0000259" key="6">
    <source>
        <dbReference type="PROSITE" id="PS51379"/>
    </source>
</evidence>
<evidence type="ECO:0000256" key="5">
    <source>
        <dbReference type="ARBA" id="ARBA00023014"/>
    </source>
</evidence>
<accession>A0ABT7DP55</accession>
<dbReference type="InterPro" id="IPR050157">
    <property type="entry name" value="PSI_iron-sulfur_center"/>
</dbReference>
<comment type="caution">
    <text evidence="7">The sequence shown here is derived from an EMBL/GenBank/DDBJ whole genome shotgun (WGS) entry which is preliminary data.</text>
</comment>
<evidence type="ECO:0000313" key="7">
    <source>
        <dbReference type="EMBL" id="MDJ1651329.1"/>
    </source>
</evidence>
<evidence type="ECO:0000256" key="3">
    <source>
        <dbReference type="ARBA" id="ARBA00022723"/>
    </source>
</evidence>
<dbReference type="InterPro" id="IPR017896">
    <property type="entry name" value="4Fe4S_Fe-S-bd"/>
</dbReference>
<feature type="domain" description="4Fe-4S ferredoxin-type" evidence="6">
    <location>
        <begin position="53"/>
        <end position="82"/>
    </location>
</feature>
<evidence type="ECO:0000256" key="2">
    <source>
        <dbReference type="ARBA" id="ARBA00022485"/>
    </source>
</evidence>
<dbReference type="RefSeq" id="WP_283832676.1">
    <property type="nucleotide sequence ID" value="NZ_JASJEU010000022.1"/>
</dbReference>
<organism evidence="7 8">
    <name type="scientific">Gordonibacter faecis</name>
    <dbReference type="NCBI Taxonomy" id="3047475"/>
    <lineage>
        <taxon>Bacteria</taxon>
        <taxon>Bacillati</taxon>
        <taxon>Actinomycetota</taxon>
        <taxon>Coriobacteriia</taxon>
        <taxon>Eggerthellales</taxon>
        <taxon>Eggerthellaceae</taxon>
        <taxon>Gordonibacter</taxon>
    </lineage>
</organism>
<feature type="domain" description="4Fe-4S ferredoxin-type" evidence="6">
    <location>
        <begin position="290"/>
        <end position="319"/>
    </location>
</feature>
<keyword evidence="4" id="KW-0408">Iron</keyword>
<keyword evidence="2" id="KW-0004">4Fe-4S</keyword>
<evidence type="ECO:0000313" key="8">
    <source>
        <dbReference type="Proteomes" id="UP001232750"/>
    </source>
</evidence>
<dbReference type="SUPFAM" id="SSF54862">
    <property type="entry name" value="4Fe-4S ferredoxins"/>
    <property type="match status" value="2"/>
</dbReference>
<proteinExistence type="predicted"/>
<feature type="domain" description="4Fe-4S ferredoxin-type" evidence="6">
    <location>
        <begin position="323"/>
        <end position="352"/>
    </location>
</feature>
<dbReference type="PANTHER" id="PTHR24960:SF79">
    <property type="entry name" value="PHOTOSYSTEM I IRON-SULFUR CENTER"/>
    <property type="match status" value="1"/>
</dbReference>
<gene>
    <name evidence="7" type="ORF">QNJ86_10995</name>
</gene>